<dbReference type="InterPro" id="IPR002577">
    <property type="entry name" value="HTH_HxlR"/>
</dbReference>
<protein>
    <submittedName>
        <fullName evidence="5">Winged helix-turn-helix transcriptional regulator</fullName>
    </submittedName>
</protein>
<dbReference type="Pfam" id="PF02036">
    <property type="entry name" value="SCP2"/>
    <property type="match status" value="1"/>
</dbReference>
<dbReference type="InterPro" id="IPR036527">
    <property type="entry name" value="SCP2_sterol-bd_dom_sf"/>
</dbReference>
<evidence type="ECO:0000313" key="6">
    <source>
        <dbReference type="Proteomes" id="UP001500456"/>
    </source>
</evidence>
<keyword evidence="1" id="KW-0805">Transcription regulation</keyword>
<dbReference type="InterPro" id="IPR003033">
    <property type="entry name" value="SCP2_sterol-bd_dom"/>
</dbReference>
<dbReference type="PANTHER" id="PTHR33204:SF18">
    <property type="entry name" value="TRANSCRIPTIONAL REGULATORY PROTEIN"/>
    <property type="match status" value="1"/>
</dbReference>
<reference evidence="6" key="1">
    <citation type="journal article" date="2019" name="Int. J. Syst. Evol. Microbiol.">
        <title>The Global Catalogue of Microorganisms (GCM) 10K type strain sequencing project: providing services to taxonomists for standard genome sequencing and annotation.</title>
        <authorList>
            <consortium name="The Broad Institute Genomics Platform"/>
            <consortium name="The Broad Institute Genome Sequencing Center for Infectious Disease"/>
            <person name="Wu L."/>
            <person name="Ma J."/>
        </authorList>
    </citation>
    <scope>NUCLEOTIDE SEQUENCE [LARGE SCALE GENOMIC DNA]</scope>
    <source>
        <strain evidence="6">JCM 16924</strain>
    </source>
</reference>
<dbReference type="PANTHER" id="PTHR33204">
    <property type="entry name" value="TRANSCRIPTIONAL REGULATOR, MARR FAMILY"/>
    <property type="match status" value="1"/>
</dbReference>
<dbReference type="SUPFAM" id="SSF55718">
    <property type="entry name" value="SCP-like"/>
    <property type="match status" value="1"/>
</dbReference>
<feature type="domain" description="HTH hxlR-type" evidence="4">
    <location>
        <begin position="11"/>
        <end position="109"/>
    </location>
</feature>
<dbReference type="SUPFAM" id="SSF46785">
    <property type="entry name" value="Winged helix' DNA-binding domain"/>
    <property type="match status" value="1"/>
</dbReference>
<dbReference type="Gene3D" id="3.30.1050.10">
    <property type="entry name" value="SCP2 sterol-binding domain"/>
    <property type="match status" value="1"/>
</dbReference>
<accession>A0ABP7TCH4</accession>
<dbReference type="InterPro" id="IPR036388">
    <property type="entry name" value="WH-like_DNA-bd_sf"/>
</dbReference>
<dbReference type="Gene3D" id="1.10.10.10">
    <property type="entry name" value="Winged helix-like DNA-binding domain superfamily/Winged helix DNA-binding domain"/>
    <property type="match status" value="1"/>
</dbReference>
<name>A0ABP7TCH4_9ACTN</name>
<sequence>MTTARTYGQMCPLARSMDVLGERWTFLIVRELLLGPKRFKDLADTLPALGPNRLTARLRSLEAADVVRRSTLPPPAGVAVYELTERGEGLREPLIALGRWGLGLPPSPEIDTATTRVDLIALSVSSVVTPDKLAGLKEIYELHVGRETFHVEIADGRMRTRSGPSPVRPDLEIHCRTRTFLKLIFGGTQVTDAVRSGDVRVAVGTDELVERAFDLMSGTEIDYPVYVGM</sequence>
<keyword evidence="6" id="KW-1185">Reference proteome</keyword>
<proteinExistence type="predicted"/>
<evidence type="ECO:0000259" key="4">
    <source>
        <dbReference type="PROSITE" id="PS51118"/>
    </source>
</evidence>
<keyword evidence="3" id="KW-0804">Transcription</keyword>
<keyword evidence="2" id="KW-0238">DNA-binding</keyword>
<dbReference type="Pfam" id="PF01638">
    <property type="entry name" value="HxlR"/>
    <property type="match status" value="1"/>
</dbReference>
<dbReference type="EMBL" id="BAAAZX010000036">
    <property type="protein sequence ID" value="GAA4024298.1"/>
    <property type="molecule type" value="Genomic_DNA"/>
</dbReference>
<gene>
    <name evidence="5" type="ORF">GCM10022232_82060</name>
</gene>
<comment type="caution">
    <text evidence="5">The sequence shown here is derived from an EMBL/GenBank/DDBJ whole genome shotgun (WGS) entry which is preliminary data.</text>
</comment>
<evidence type="ECO:0000256" key="3">
    <source>
        <dbReference type="ARBA" id="ARBA00023163"/>
    </source>
</evidence>
<dbReference type="InterPro" id="IPR036390">
    <property type="entry name" value="WH_DNA-bd_sf"/>
</dbReference>
<evidence type="ECO:0000256" key="2">
    <source>
        <dbReference type="ARBA" id="ARBA00023125"/>
    </source>
</evidence>
<dbReference type="Proteomes" id="UP001500456">
    <property type="component" value="Unassembled WGS sequence"/>
</dbReference>
<dbReference type="PROSITE" id="PS51118">
    <property type="entry name" value="HTH_HXLR"/>
    <property type="match status" value="1"/>
</dbReference>
<evidence type="ECO:0000256" key="1">
    <source>
        <dbReference type="ARBA" id="ARBA00023015"/>
    </source>
</evidence>
<organism evidence="5 6">
    <name type="scientific">Streptomyces plumbiresistens</name>
    <dbReference type="NCBI Taxonomy" id="511811"/>
    <lineage>
        <taxon>Bacteria</taxon>
        <taxon>Bacillati</taxon>
        <taxon>Actinomycetota</taxon>
        <taxon>Actinomycetes</taxon>
        <taxon>Kitasatosporales</taxon>
        <taxon>Streptomycetaceae</taxon>
        <taxon>Streptomyces</taxon>
    </lineage>
</organism>
<evidence type="ECO:0000313" key="5">
    <source>
        <dbReference type="EMBL" id="GAA4024298.1"/>
    </source>
</evidence>